<name>A0A3B5MXF9_9TELE</name>
<dbReference type="PROSITE" id="PS50102">
    <property type="entry name" value="RRM"/>
    <property type="match status" value="2"/>
</dbReference>
<dbReference type="GeneTree" id="ENSGT00940000158322"/>
<reference evidence="6" key="1">
    <citation type="submission" date="2025-08" db="UniProtKB">
        <authorList>
            <consortium name="Ensembl"/>
        </authorList>
    </citation>
    <scope>IDENTIFICATION</scope>
</reference>
<dbReference type="PANTHER" id="PTHR13976">
    <property type="entry name" value="HETEROGENEOUS NUCLEAR RIBONUCLEOPROTEIN-RELATED"/>
    <property type="match status" value="1"/>
</dbReference>
<dbReference type="InterPro" id="IPR012677">
    <property type="entry name" value="Nucleotide-bd_a/b_plait_sf"/>
</dbReference>
<evidence type="ECO:0000256" key="2">
    <source>
        <dbReference type="ARBA" id="ARBA00022884"/>
    </source>
</evidence>
<dbReference type="SMART" id="SM00360">
    <property type="entry name" value="RRM"/>
    <property type="match status" value="4"/>
</dbReference>
<feature type="domain" description="RRM" evidence="5">
    <location>
        <begin position="306"/>
        <end position="383"/>
    </location>
</feature>
<feature type="region of interest" description="Disordered" evidence="4">
    <location>
        <begin position="259"/>
        <end position="300"/>
    </location>
</feature>
<keyword evidence="2 3" id="KW-0694">RNA-binding</keyword>
<accession>A0A3B5MXF9</accession>
<protein>
    <submittedName>
        <fullName evidence="6">RNA binding motif protein 12Ba</fullName>
    </submittedName>
</protein>
<evidence type="ECO:0000259" key="5">
    <source>
        <dbReference type="PROSITE" id="PS50102"/>
    </source>
</evidence>
<dbReference type="Pfam" id="PF00076">
    <property type="entry name" value="RRM_1"/>
    <property type="match status" value="2"/>
</dbReference>
<dbReference type="GO" id="GO:0003723">
    <property type="term" value="F:RNA binding"/>
    <property type="evidence" value="ECO:0007669"/>
    <property type="project" value="UniProtKB-UniRule"/>
</dbReference>
<dbReference type="AlphaFoldDB" id="A0A3B5MXF9"/>
<dbReference type="Ensembl" id="ENSXCOT00000026641.1">
    <property type="protein sequence ID" value="ENSXCOP00000026322.1"/>
    <property type="gene ID" value="ENSXCOG00000019654.1"/>
</dbReference>
<keyword evidence="7" id="KW-1185">Reference proteome</keyword>
<reference evidence="6" key="2">
    <citation type="submission" date="2025-09" db="UniProtKB">
        <authorList>
            <consortium name="Ensembl"/>
        </authorList>
    </citation>
    <scope>IDENTIFICATION</scope>
</reference>
<keyword evidence="1" id="KW-0677">Repeat</keyword>
<evidence type="ECO:0000313" key="6">
    <source>
        <dbReference type="Ensembl" id="ENSXCOP00000026322.1"/>
    </source>
</evidence>
<sequence>MTLGTILRLEGLDVKAGTEDIRTFFQSLHIPDGGVYIMGGHLGEAFISFTTVSDAQAALLRSGNFLKGSMVTLHISSMEEIEQKFEESLNSKKTSLTLSTTNMPASNAQLLDTDAFFLGVCSVLHRLQSTQTVPKFEFPHVDSATSSEAVRNPEHTLDLRPGYVRLFGLPASITKEDICKFFKGLRVEDVIVDVELGISRGCLVKFADMQDASDALGFNQQMLGSIPVEVRGAEEKLWVRALQECSKVFDDRSKCKHERSPTEKAHYERRSVVSHKRTSDQVPFKPLKHPKLDAEPNASLSRPSEYTVMVRNLPKNMTKTDIKELFRCQNLPHKNVLHLLDETNNITDTAFLSFNSTEDFDYAINLSGCHGGSGAIEVTSITKELIESLNETGQRYIFIRNMPATVKKSQIRSLFCKFSLSLDDIMLLHDREGYGSGEAVVKFESEQQVTQAQRLHGEEFLGSNVLLTPINEKQMKNILGKKATQN</sequence>
<dbReference type="SUPFAM" id="SSF54928">
    <property type="entry name" value="RNA-binding domain, RBD"/>
    <property type="match status" value="4"/>
</dbReference>
<dbReference type="Proteomes" id="UP000261380">
    <property type="component" value="Unplaced"/>
</dbReference>
<evidence type="ECO:0000313" key="7">
    <source>
        <dbReference type="Proteomes" id="UP000261380"/>
    </source>
</evidence>
<organism evidence="6 7">
    <name type="scientific">Xiphophorus couchianus</name>
    <name type="common">Monterrey platyfish</name>
    <dbReference type="NCBI Taxonomy" id="32473"/>
    <lineage>
        <taxon>Eukaryota</taxon>
        <taxon>Metazoa</taxon>
        <taxon>Chordata</taxon>
        <taxon>Craniata</taxon>
        <taxon>Vertebrata</taxon>
        <taxon>Euteleostomi</taxon>
        <taxon>Actinopterygii</taxon>
        <taxon>Neopterygii</taxon>
        <taxon>Teleostei</taxon>
        <taxon>Neoteleostei</taxon>
        <taxon>Acanthomorphata</taxon>
        <taxon>Ovalentaria</taxon>
        <taxon>Atherinomorphae</taxon>
        <taxon>Cyprinodontiformes</taxon>
        <taxon>Poeciliidae</taxon>
        <taxon>Poeciliinae</taxon>
        <taxon>Xiphophorus</taxon>
    </lineage>
</organism>
<dbReference type="InterPro" id="IPR035979">
    <property type="entry name" value="RBD_domain_sf"/>
</dbReference>
<dbReference type="InterPro" id="IPR050666">
    <property type="entry name" value="ESRP"/>
</dbReference>
<feature type="compositionally biased region" description="Basic and acidic residues" evidence="4">
    <location>
        <begin position="259"/>
        <end position="271"/>
    </location>
</feature>
<evidence type="ECO:0000256" key="3">
    <source>
        <dbReference type="PROSITE-ProRule" id="PRU00176"/>
    </source>
</evidence>
<feature type="domain" description="RRM" evidence="5">
    <location>
        <begin position="395"/>
        <end position="472"/>
    </location>
</feature>
<evidence type="ECO:0000256" key="1">
    <source>
        <dbReference type="ARBA" id="ARBA00022737"/>
    </source>
</evidence>
<dbReference type="InterPro" id="IPR000504">
    <property type="entry name" value="RRM_dom"/>
</dbReference>
<proteinExistence type="predicted"/>
<evidence type="ECO:0000256" key="4">
    <source>
        <dbReference type="SAM" id="MobiDB-lite"/>
    </source>
</evidence>
<dbReference type="Gene3D" id="3.30.70.330">
    <property type="match status" value="4"/>
</dbReference>